<protein>
    <recommendedName>
        <fullName evidence="3">Radical SAM protein</fullName>
    </recommendedName>
</protein>
<gene>
    <name evidence="1" type="ORF">OU798_09995</name>
</gene>
<accession>A0A9X3J7G3</accession>
<keyword evidence="2" id="KW-1185">Reference proteome</keyword>
<comment type="caution">
    <text evidence="1">The sequence shown here is derived from an EMBL/GenBank/DDBJ whole genome shotgun (WGS) entry which is preliminary data.</text>
</comment>
<dbReference type="EMBL" id="JAPOHD010000020">
    <property type="protein sequence ID" value="MCY1720675.1"/>
    <property type="molecule type" value="Genomic_DNA"/>
</dbReference>
<evidence type="ECO:0000313" key="1">
    <source>
        <dbReference type="EMBL" id="MCY1720675.1"/>
    </source>
</evidence>
<name>A0A9X3J7G3_9BACT</name>
<evidence type="ECO:0000313" key="2">
    <source>
        <dbReference type="Proteomes" id="UP001145087"/>
    </source>
</evidence>
<dbReference type="RefSeq" id="WP_343333008.1">
    <property type="nucleotide sequence ID" value="NZ_JAPOHD010000020.1"/>
</dbReference>
<reference evidence="1" key="1">
    <citation type="submission" date="2022-11" db="EMBL/GenBank/DDBJ databases">
        <title>Marilongibacter aestuarii gen. nov., sp. nov., isolated from tidal flat sediment.</title>
        <authorList>
            <person name="Jiayan W."/>
        </authorList>
    </citation>
    <scope>NUCLEOTIDE SEQUENCE</scope>
    <source>
        <strain evidence="1">Z1-6</strain>
    </source>
</reference>
<dbReference type="AlphaFoldDB" id="A0A9X3J7G3"/>
<sequence length="174" mass="20365">MKVLIVQPEYAKSYWSLDHFMRFTGKKPAFPAKELLLISILLPITWNRKIVDTNFDRLRESDLQWSDYIFINASEKQYKSTVQILNKSESASGKIVGCGPLFTEYFGEFEKVDHLVLDNIRKTLPKFINDLENNNAKKVYHSNPFFEIRKASESYYSVKRIAGKFSDNIQLAYY</sequence>
<evidence type="ECO:0008006" key="3">
    <source>
        <dbReference type="Google" id="ProtNLM"/>
    </source>
</evidence>
<organism evidence="1 2">
    <name type="scientific">Draconibacterium aestuarii</name>
    <dbReference type="NCBI Taxonomy" id="2998507"/>
    <lineage>
        <taxon>Bacteria</taxon>
        <taxon>Pseudomonadati</taxon>
        <taxon>Bacteroidota</taxon>
        <taxon>Bacteroidia</taxon>
        <taxon>Marinilabiliales</taxon>
        <taxon>Prolixibacteraceae</taxon>
        <taxon>Draconibacterium</taxon>
    </lineage>
</organism>
<dbReference type="Proteomes" id="UP001145087">
    <property type="component" value="Unassembled WGS sequence"/>
</dbReference>
<proteinExistence type="predicted"/>